<dbReference type="InterPro" id="IPR011607">
    <property type="entry name" value="MGS-like_dom"/>
</dbReference>
<gene>
    <name evidence="2" type="ORF">S06H3_63178</name>
</gene>
<evidence type="ECO:0000313" key="2">
    <source>
        <dbReference type="EMBL" id="GAI54626.1"/>
    </source>
</evidence>
<accession>X1QII7</accession>
<comment type="caution">
    <text evidence="2">The sequence shown here is derived from an EMBL/GenBank/DDBJ whole genome shotgun (WGS) entry which is preliminary data.</text>
</comment>
<evidence type="ECO:0000259" key="1">
    <source>
        <dbReference type="PROSITE" id="PS51855"/>
    </source>
</evidence>
<feature type="non-terminal residue" evidence="2">
    <location>
        <position position="1"/>
    </location>
</feature>
<sequence length="75" mass="8464">KDLQLIINTPIGRSSKYDDSYIRIMAIQHKVPYITSIAAAQASVEGTEAIKKHKILPKSLQEYHRERLPATSSDK</sequence>
<dbReference type="EMBL" id="BARV01041852">
    <property type="protein sequence ID" value="GAI54626.1"/>
    <property type="molecule type" value="Genomic_DNA"/>
</dbReference>
<reference evidence="2" key="1">
    <citation type="journal article" date="2014" name="Front. Microbiol.">
        <title>High frequency of phylogenetically diverse reductive dehalogenase-homologous genes in deep subseafloor sedimentary metagenomes.</title>
        <authorList>
            <person name="Kawai M."/>
            <person name="Futagami T."/>
            <person name="Toyoda A."/>
            <person name="Takaki Y."/>
            <person name="Nishi S."/>
            <person name="Hori S."/>
            <person name="Arai W."/>
            <person name="Tsubouchi T."/>
            <person name="Morono Y."/>
            <person name="Uchiyama I."/>
            <person name="Ito T."/>
            <person name="Fujiyama A."/>
            <person name="Inagaki F."/>
            <person name="Takami H."/>
        </authorList>
    </citation>
    <scope>NUCLEOTIDE SEQUENCE</scope>
    <source>
        <strain evidence="2">Expedition CK06-06</strain>
    </source>
</reference>
<proteinExistence type="predicted"/>
<feature type="domain" description="MGS-like" evidence="1">
    <location>
        <begin position="1"/>
        <end position="70"/>
    </location>
</feature>
<dbReference type="PROSITE" id="PS51855">
    <property type="entry name" value="MGS"/>
    <property type="match status" value="1"/>
</dbReference>
<protein>
    <recommendedName>
        <fullName evidence="1">MGS-like domain-containing protein</fullName>
    </recommendedName>
</protein>
<dbReference type="SUPFAM" id="SSF52335">
    <property type="entry name" value="Methylglyoxal synthase-like"/>
    <property type="match status" value="1"/>
</dbReference>
<organism evidence="2">
    <name type="scientific">marine sediment metagenome</name>
    <dbReference type="NCBI Taxonomy" id="412755"/>
    <lineage>
        <taxon>unclassified sequences</taxon>
        <taxon>metagenomes</taxon>
        <taxon>ecological metagenomes</taxon>
    </lineage>
</organism>
<dbReference type="AlphaFoldDB" id="X1QII7"/>
<dbReference type="Gene3D" id="3.40.50.1380">
    <property type="entry name" value="Methylglyoxal synthase-like domain"/>
    <property type="match status" value="1"/>
</dbReference>
<name>X1QII7_9ZZZZ</name>
<dbReference type="InterPro" id="IPR036914">
    <property type="entry name" value="MGS-like_dom_sf"/>
</dbReference>